<dbReference type="Gene3D" id="3.40.50.300">
    <property type="entry name" value="P-loop containing nucleotide triphosphate hydrolases"/>
    <property type="match status" value="1"/>
</dbReference>
<keyword evidence="9 10" id="KW-0472">Membrane</keyword>
<feature type="transmembrane region" description="Helical" evidence="10">
    <location>
        <begin position="44"/>
        <end position="69"/>
    </location>
</feature>
<evidence type="ECO:0000313" key="13">
    <source>
        <dbReference type="Proteomes" id="UP001642484"/>
    </source>
</evidence>
<dbReference type="InterPro" id="IPR026082">
    <property type="entry name" value="ABCA"/>
</dbReference>
<keyword evidence="3" id="KW-0813">Transport</keyword>
<dbReference type="InterPro" id="IPR000537">
    <property type="entry name" value="UbiA_prenyltransferase"/>
</dbReference>
<keyword evidence="4 10" id="KW-0812">Transmembrane</keyword>
<proteinExistence type="inferred from homology"/>
<evidence type="ECO:0000256" key="3">
    <source>
        <dbReference type="ARBA" id="ARBA00022448"/>
    </source>
</evidence>
<dbReference type="Pfam" id="PF23321">
    <property type="entry name" value="R1_ABCA1"/>
    <property type="match status" value="1"/>
</dbReference>
<feature type="transmembrane region" description="Helical" evidence="10">
    <location>
        <begin position="726"/>
        <end position="748"/>
    </location>
</feature>
<dbReference type="CDD" id="cd03263">
    <property type="entry name" value="ABC_subfamily_A"/>
    <property type="match status" value="1"/>
</dbReference>
<sequence>MRLKSLISLLLEETAALEVLPLGFTILFLWLFGITSFVENGALFASFVVFAGYGVAVAPFSYLLSFLFAKHTSAQILSLVLNFFTGLLLMLTSYILNLIENTKDVNESLMWIYRLFPGFCLGHGLFEICTNSVISRQLQTEVKLLEWDIAGKDALFLYILAPTYFILTLLIDSLAHSPLAASWRHLDPAVERIDVQDDPDVAEEAKRVEDGHSTEDVVRLEKLRKVYRTPEGAPKVAVQSLSFGLALGECFAFLGTNGAGKTSTLSMLTGAILPSAGRAFLGGFDIVQEQRKVRRLLGYCPQHDALLDRLTVREHLELFGRIKGISRQELRRLCDQMMQDLSLSPHVDKLSMTLSGGNKRKLSLAIALMGSPPLVLLDEPSTGVDPAARRLMWHVISSVSTLRRESTVILTTHNMEEAEALCSRIGIMVGGRLRCFGSNQRLKARFGQGYQLEVRLHAPEAKDFLQKHQLPSLLDAVEVKRACAALGQPGRASLIHEGCEEGFLVFEALAREGCISASIFAQWWLFEDRANRLSCFLEQHFPGTAQLERHEHNFRFRLPQRCPLGEVFRVLEESRNELHLDEYGVCQASLEQIFNDFAALQEEETGPVQGSSAMVTRAVIENGQAPDWSLLPKAMLGVLALLCGNGYIVGINQIYDVSIDVINKPFLPVAAKELSIPQAWFAIIVMALAGSWLSYNLFGPLIGSLYAFGLVLGTIYSVPPLRLKKSAVAAAMIIATVRGFLLNFGVYYATRAMLGVPFGWSYPTIFITCFCSVYALVIAVTKDLPDVQGDLENKIDTFATRFGVGTVATAASAVLLANYAAALVWANSPAAAAFRPKVLLPAHAVLALLLVRGLVRLRRARFSQEGLKAFYRLIWLLFYSEYFLFPFV</sequence>
<keyword evidence="6" id="KW-0547">Nucleotide-binding</keyword>
<dbReference type="SUPFAM" id="SSF52540">
    <property type="entry name" value="P-loop containing nucleoside triphosphate hydrolases"/>
    <property type="match status" value="1"/>
</dbReference>
<dbReference type="Pfam" id="PF01040">
    <property type="entry name" value="UbiA"/>
    <property type="match status" value="1"/>
</dbReference>
<evidence type="ECO:0000256" key="2">
    <source>
        <dbReference type="ARBA" id="ARBA00008869"/>
    </source>
</evidence>
<dbReference type="InterPro" id="IPR003439">
    <property type="entry name" value="ABC_transporter-like_ATP-bd"/>
</dbReference>
<feature type="transmembrane region" description="Helical" evidence="10">
    <location>
        <begin position="869"/>
        <end position="887"/>
    </location>
</feature>
<feature type="transmembrane region" description="Helical" evidence="10">
    <location>
        <begin position="20"/>
        <end position="38"/>
    </location>
</feature>
<feature type="transmembrane region" description="Helical" evidence="10">
    <location>
        <begin position="802"/>
        <end position="826"/>
    </location>
</feature>
<comment type="similarity">
    <text evidence="2">Belongs to the ABC transporter superfamily. ABCA family.</text>
</comment>
<keyword evidence="13" id="KW-1185">Reference proteome</keyword>
<dbReference type="InterPro" id="IPR003593">
    <property type="entry name" value="AAA+_ATPase"/>
</dbReference>
<dbReference type="InterPro" id="IPR017871">
    <property type="entry name" value="ABC_transporter-like_CS"/>
</dbReference>
<dbReference type="Pfam" id="PF00005">
    <property type="entry name" value="ABC_tran"/>
    <property type="match status" value="1"/>
</dbReference>
<feature type="transmembrane region" description="Helical" evidence="10">
    <location>
        <begin position="76"/>
        <end position="99"/>
    </location>
</feature>
<keyword evidence="7" id="KW-0067">ATP-binding</keyword>
<evidence type="ECO:0000313" key="12">
    <source>
        <dbReference type="EMBL" id="CAK9095909.1"/>
    </source>
</evidence>
<protein>
    <recommendedName>
        <fullName evidence="11">ABC transporter domain-containing protein</fullName>
    </recommendedName>
</protein>
<name>A0ABP0R5Q4_9DINO</name>
<dbReference type="InterPro" id="IPR044502">
    <property type="entry name" value="AtHST-like"/>
</dbReference>
<feature type="domain" description="ABC transporter" evidence="11">
    <location>
        <begin position="218"/>
        <end position="455"/>
    </location>
</feature>
<evidence type="ECO:0000256" key="6">
    <source>
        <dbReference type="ARBA" id="ARBA00022741"/>
    </source>
</evidence>
<keyword evidence="8 10" id="KW-1133">Transmembrane helix</keyword>
<reference evidence="12 13" key="1">
    <citation type="submission" date="2024-02" db="EMBL/GenBank/DDBJ databases">
        <authorList>
            <person name="Chen Y."/>
            <person name="Shah S."/>
            <person name="Dougan E. K."/>
            <person name="Thang M."/>
            <person name="Chan C."/>
        </authorList>
    </citation>
    <scope>NUCLEOTIDE SEQUENCE [LARGE SCALE GENOMIC DNA]</scope>
</reference>
<dbReference type="InterPro" id="IPR013525">
    <property type="entry name" value="ABC2_TM"/>
</dbReference>
<dbReference type="Gene3D" id="1.10.357.140">
    <property type="entry name" value="UbiA prenyltransferase"/>
    <property type="match status" value="1"/>
</dbReference>
<evidence type="ECO:0000256" key="10">
    <source>
        <dbReference type="SAM" id="Phobius"/>
    </source>
</evidence>
<dbReference type="EMBL" id="CAXAMN010025550">
    <property type="protein sequence ID" value="CAK9095909.1"/>
    <property type="molecule type" value="Genomic_DNA"/>
</dbReference>
<evidence type="ECO:0000259" key="11">
    <source>
        <dbReference type="PROSITE" id="PS50893"/>
    </source>
</evidence>
<feature type="transmembrane region" description="Helical" evidence="10">
    <location>
        <begin position="838"/>
        <end position="857"/>
    </location>
</feature>
<dbReference type="Proteomes" id="UP001642484">
    <property type="component" value="Unassembled WGS sequence"/>
</dbReference>
<gene>
    <name evidence="12" type="ORF">CCMP2556_LOCUS45643</name>
</gene>
<dbReference type="PROSITE" id="PS00211">
    <property type="entry name" value="ABC_TRANSPORTER_1"/>
    <property type="match status" value="1"/>
</dbReference>
<organism evidence="12 13">
    <name type="scientific">Durusdinium trenchii</name>
    <dbReference type="NCBI Taxonomy" id="1381693"/>
    <lineage>
        <taxon>Eukaryota</taxon>
        <taxon>Sar</taxon>
        <taxon>Alveolata</taxon>
        <taxon>Dinophyceae</taxon>
        <taxon>Suessiales</taxon>
        <taxon>Symbiodiniaceae</taxon>
        <taxon>Durusdinium</taxon>
    </lineage>
</organism>
<dbReference type="InterPro" id="IPR056264">
    <property type="entry name" value="R2_ABCA1-4-like"/>
</dbReference>
<dbReference type="Pfam" id="PF12698">
    <property type="entry name" value="ABC2_membrane_3"/>
    <property type="match status" value="1"/>
</dbReference>
<evidence type="ECO:0000256" key="7">
    <source>
        <dbReference type="ARBA" id="ARBA00022840"/>
    </source>
</evidence>
<dbReference type="InterPro" id="IPR027417">
    <property type="entry name" value="P-loop_NTPase"/>
</dbReference>
<feature type="transmembrane region" description="Helical" evidence="10">
    <location>
        <begin position="760"/>
        <end position="781"/>
    </location>
</feature>
<dbReference type="CDD" id="cd13960">
    <property type="entry name" value="PT_UbiA_HPT1"/>
    <property type="match status" value="1"/>
</dbReference>
<keyword evidence="5" id="KW-0677">Repeat</keyword>
<evidence type="ECO:0000256" key="1">
    <source>
        <dbReference type="ARBA" id="ARBA00004141"/>
    </source>
</evidence>
<dbReference type="InterPro" id="IPR044878">
    <property type="entry name" value="UbiA_sf"/>
</dbReference>
<comment type="caution">
    <text evidence="12">The sequence shown here is derived from an EMBL/GenBank/DDBJ whole genome shotgun (WGS) entry which is preliminary data.</text>
</comment>
<evidence type="ECO:0000256" key="9">
    <source>
        <dbReference type="ARBA" id="ARBA00023136"/>
    </source>
</evidence>
<evidence type="ECO:0000256" key="8">
    <source>
        <dbReference type="ARBA" id="ARBA00022989"/>
    </source>
</evidence>
<dbReference type="PANTHER" id="PTHR19229:SF36">
    <property type="entry name" value="ATP-BINDING CASSETTE SUB-FAMILY A MEMBER 2"/>
    <property type="match status" value="1"/>
</dbReference>
<feature type="transmembrane region" description="Helical" evidence="10">
    <location>
        <begin position="155"/>
        <end position="175"/>
    </location>
</feature>
<dbReference type="PROSITE" id="PS50893">
    <property type="entry name" value="ABC_TRANSPORTER_2"/>
    <property type="match status" value="1"/>
</dbReference>
<evidence type="ECO:0000256" key="4">
    <source>
        <dbReference type="ARBA" id="ARBA00022692"/>
    </source>
</evidence>
<feature type="transmembrane region" description="Helical" evidence="10">
    <location>
        <begin position="701"/>
        <end position="719"/>
    </location>
</feature>
<evidence type="ECO:0000256" key="5">
    <source>
        <dbReference type="ARBA" id="ARBA00022737"/>
    </source>
</evidence>
<comment type="subcellular location">
    <subcellularLocation>
        <location evidence="1">Membrane</location>
        <topology evidence="1">Multi-pass membrane protein</topology>
    </subcellularLocation>
</comment>
<accession>A0ABP0R5Q4</accession>
<dbReference type="PANTHER" id="PTHR19229">
    <property type="entry name" value="ATP-BINDING CASSETTE TRANSPORTER SUBFAMILY A ABCA"/>
    <property type="match status" value="1"/>
</dbReference>
<dbReference type="SMART" id="SM00382">
    <property type="entry name" value="AAA"/>
    <property type="match status" value="1"/>
</dbReference>